<evidence type="ECO:0000313" key="2">
    <source>
        <dbReference type="Proteomes" id="UP000249915"/>
    </source>
</evidence>
<dbReference type="Pfam" id="PF01381">
    <property type="entry name" value="HTH_3"/>
    <property type="match status" value="1"/>
</dbReference>
<dbReference type="PROSITE" id="PS50943">
    <property type="entry name" value="HTH_CROC1"/>
    <property type="match status" value="1"/>
</dbReference>
<dbReference type="AlphaFoldDB" id="A0A2V4AZI8"/>
<dbReference type="InterPro" id="IPR010982">
    <property type="entry name" value="Lambda_DNA-bd_dom_sf"/>
</dbReference>
<accession>A0A2V4AZI8</accession>
<evidence type="ECO:0000313" key="1">
    <source>
        <dbReference type="EMBL" id="PXY27410.1"/>
    </source>
</evidence>
<dbReference type="RefSeq" id="WP_170160406.1">
    <property type="nucleotide sequence ID" value="NZ_MASW01000002.1"/>
</dbReference>
<sequence length="102" mass="10937">MSRGKGTLASPDDARTFIAALVELRHHQGLTATQVAARIGTARETVSTWETGRRIPLLHHVIAYARAIGVRLDAQIVVPLHTTQATDPASADAPLPGIAERR</sequence>
<dbReference type="Gene3D" id="1.10.260.40">
    <property type="entry name" value="lambda repressor-like DNA-binding domains"/>
    <property type="match status" value="1"/>
</dbReference>
<dbReference type="EMBL" id="MASW01000002">
    <property type="protein sequence ID" value="PXY27410.1"/>
    <property type="molecule type" value="Genomic_DNA"/>
</dbReference>
<keyword evidence="2" id="KW-1185">Reference proteome</keyword>
<dbReference type="InterPro" id="IPR001387">
    <property type="entry name" value="Cro/C1-type_HTH"/>
</dbReference>
<dbReference type="SMART" id="SM00530">
    <property type="entry name" value="HTH_XRE"/>
    <property type="match status" value="1"/>
</dbReference>
<reference evidence="1 2" key="1">
    <citation type="submission" date="2016-07" db="EMBL/GenBank/DDBJ databases">
        <title>Draft genome sequence of Prauserella muralis DSM 45305, isolated from a mould-covered wall in an indoor environment.</title>
        <authorList>
            <person name="Ruckert C."/>
            <person name="Albersmeier A."/>
            <person name="Jiang C.-L."/>
            <person name="Jiang Y."/>
            <person name="Kalinowski J."/>
            <person name="Schneider O."/>
            <person name="Winkler A."/>
            <person name="Zotchev S.B."/>
        </authorList>
    </citation>
    <scope>NUCLEOTIDE SEQUENCE [LARGE SCALE GENOMIC DNA]</scope>
    <source>
        <strain evidence="1 2">DSM 45305</strain>
    </source>
</reference>
<dbReference type="SUPFAM" id="SSF47413">
    <property type="entry name" value="lambda repressor-like DNA-binding domains"/>
    <property type="match status" value="1"/>
</dbReference>
<comment type="caution">
    <text evidence="1">The sequence shown here is derived from an EMBL/GenBank/DDBJ whole genome shotgun (WGS) entry which is preliminary data.</text>
</comment>
<organism evidence="1 2">
    <name type="scientific">Prauserella muralis</name>
    <dbReference type="NCBI Taxonomy" id="588067"/>
    <lineage>
        <taxon>Bacteria</taxon>
        <taxon>Bacillati</taxon>
        <taxon>Actinomycetota</taxon>
        <taxon>Actinomycetes</taxon>
        <taxon>Pseudonocardiales</taxon>
        <taxon>Pseudonocardiaceae</taxon>
        <taxon>Prauserella</taxon>
    </lineage>
</organism>
<dbReference type="GO" id="GO:0003677">
    <property type="term" value="F:DNA binding"/>
    <property type="evidence" value="ECO:0007669"/>
    <property type="project" value="InterPro"/>
</dbReference>
<dbReference type="Proteomes" id="UP000249915">
    <property type="component" value="Unassembled WGS sequence"/>
</dbReference>
<protein>
    <submittedName>
        <fullName evidence="1">Uncharacterized protein</fullName>
    </submittedName>
</protein>
<gene>
    <name evidence="1" type="ORF">BAY60_13325</name>
</gene>
<name>A0A2V4AZI8_9PSEU</name>
<dbReference type="CDD" id="cd00093">
    <property type="entry name" value="HTH_XRE"/>
    <property type="match status" value="1"/>
</dbReference>
<proteinExistence type="predicted"/>